<accession>W8RRQ1</accession>
<dbReference type="PATRIC" id="fig|1294273.3.peg.1369"/>
<evidence type="ECO:0000256" key="10">
    <source>
        <dbReference type="ARBA" id="ARBA00032441"/>
    </source>
</evidence>
<dbReference type="InterPro" id="IPR003442">
    <property type="entry name" value="T6A_TsaE"/>
</dbReference>
<dbReference type="Proteomes" id="UP000019593">
    <property type="component" value="Chromosome"/>
</dbReference>
<comment type="subcellular location">
    <subcellularLocation>
        <location evidence="1">Cytoplasm</location>
    </subcellularLocation>
</comment>
<dbReference type="OrthoDB" id="9800307at2"/>
<reference evidence="11 12" key="1">
    <citation type="submission" date="2013-03" db="EMBL/GenBank/DDBJ databases">
        <authorList>
            <person name="Fiebig A."/>
            <person name="Goeker M."/>
            <person name="Klenk H.-P.P."/>
        </authorList>
    </citation>
    <scope>NUCLEOTIDE SEQUENCE [LARGE SCALE GENOMIC DNA]</scope>
    <source>
        <strain evidence="12">DSM 19469</strain>
    </source>
</reference>
<dbReference type="PANTHER" id="PTHR33540">
    <property type="entry name" value="TRNA THREONYLCARBAMOYLADENOSINE BIOSYNTHESIS PROTEIN TSAE"/>
    <property type="match status" value="1"/>
</dbReference>
<dbReference type="KEGG" id="red:roselon_01393"/>
<organism evidence="11 12">
    <name type="scientific">Roseicyclus elongatus DSM 19469</name>
    <dbReference type="NCBI Taxonomy" id="1294273"/>
    <lineage>
        <taxon>Bacteria</taxon>
        <taxon>Pseudomonadati</taxon>
        <taxon>Pseudomonadota</taxon>
        <taxon>Alphaproteobacteria</taxon>
        <taxon>Rhodobacterales</taxon>
        <taxon>Roseobacteraceae</taxon>
        <taxon>Roseicyclus</taxon>
    </lineage>
</organism>
<dbReference type="Gene3D" id="3.40.50.300">
    <property type="entry name" value="P-loop containing nucleotide triphosphate hydrolases"/>
    <property type="match status" value="1"/>
</dbReference>
<keyword evidence="4" id="KW-0963">Cytoplasm</keyword>
<dbReference type="PANTHER" id="PTHR33540:SF2">
    <property type="entry name" value="TRNA THREONYLCARBAMOYLADENOSINE BIOSYNTHESIS PROTEIN TSAE"/>
    <property type="match status" value="1"/>
</dbReference>
<dbReference type="GO" id="GO:0005737">
    <property type="term" value="C:cytoplasm"/>
    <property type="evidence" value="ECO:0007669"/>
    <property type="project" value="UniProtKB-SubCell"/>
</dbReference>
<dbReference type="GO" id="GO:0005524">
    <property type="term" value="F:ATP binding"/>
    <property type="evidence" value="ECO:0007669"/>
    <property type="project" value="UniProtKB-KW"/>
</dbReference>
<gene>
    <name evidence="11" type="ORF">roselon_01393</name>
</gene>
<dbReference type="Pfam" id="PF02367">
    <property type="entry name" value="TsaE"/>
    <property type="match status" value="1"/>
</dbReference>
<sequence length="172" mass="18287">MTTAPRSDDLPDWPVLARVALPAPEATDALARRWAGVLRKGDALLLSGELGSGKTHLARALIRAALGPDGAQEDIPSPSFTLVQTYEAPRAEIWHADLYRLSHPDEIFELGLDEAMEGAICLIEWPERMAPDWPTGAALARLTVSGEDARMLDLSGAGDLAARLAACIGAAP</sequence>
<evidence type="ECO:0000313" key="12">
    <source>
        <dbReference type="Proteomes" id="UP000019593"/>
    </source>
</evidence>
<evidence type="ECO:0000256" key="3">
    <source>
        <dbReference type="ARBA" id="ARBA00019010"/>
    </source>
</evidence>
<protein>
    <recommendedName>
        <fullName evidence="3">tRNA threonylcarbamoyladenosine biosynthesis protein TsaE</fullName>
    </recommendedName>
    <alternativeName>
        <fullName evidence="10">t(6)A37 threonylcarbamoyladenosine biosynthesis protein TsaE</fullName>
    </alternativeName>
</protein>
<proteinExistence type="inferred from homology"/>
<dbReference type="SUPFAM" id="SSF52540">
    <property type="entry name" value="P-loop containing nucleoside triphosphate hydrolases"/>
    <property type="match status" value="1"/>
</dbReference>
<evidence type="ECO:0000256" key="4">
    <source>
        <dbReference type="ARBA" id="ARBA00022490"/>
    </source>
</evidence>
<keyword evidence="12" id="KW-1185">Reference proteome</keyword>
<evidence type="ECO:0000256" key="6">
    <source>
        <dbReference type="ARBA" id="ARBA00022723"/>
    </source>
</evidence>
<keyword evidence="5" id="KW-0819">tRNA processing</keyword>
<keyword evidence="7" id="KW-0547">Nucleotide-binding</keyword>
<dbReference type="eggNOG" id="COG0802">
    <property type="taxonomic scope" value="Bacteria"/>
</dbReference>
<dbReference type="AlphaFoldDB" id="W8RRQ1"/>
<dbReference type="InterPro" id="IPR027417">
    <property type="entry name" value="P-loop_NTPase"/>
</dbReference>
<dbReference type="RefSeq" id="WP_025311624.1">
    <property type="nucleotide sequence ID" value="NZ_CP004372.1"/>
</dbReference>
<comment type="similarity">
    <text evidence="2">Belongs to the TsaE family.</text>
</comment>
<dbReference type="GO" id="GO:0046872">
    <property type="term" value="F:metal ion binding"/>
    <property type="evidence" value="ECO:0007669"/>
    <property type="project" value="UniProtKB-KW"/>
</dbReference>
<dbReference type="STRING" id="1294273.roselon_01393"/>
<evidence type="ECO:0000256" key="8">
    <source>
        <dbReference type="ARBA" id="ARBA00022840"/>
    </source>
</evidence>
<evidence type="ECO:0000313" key="11">
    <source>
        <dbReference type="EMBL" id="AHM03778.1"/>
    </source>
</evidence>
<evidence type="ECO:0000256" key="1">
    <source>
        <dbReference type="ARBA" id="ARBA00004496"/>
    </source>
</evidence>
<keyword evidence="8" id="KW-0067">ATP-binding</keyword>
<evidence type="ECO:0000256" key="2">
    <source>
        <dbReference type="ARBA" id="ARBA00007599"/>
    </source>
</evidence>
<evidence type="ECO:0000256" key="5">
    <source>
        <dbReference type="ARBA" id="ARBA00022694"/>
    </source>
</evidence>
<evidence type="ECO:0000256" key="7">
    <source>
        <dbReference type="ARBA" id="ARBA00022741"/>
    </source>
</evidence>
<dbReference type="EMBL" id="CP004372">
    <property type="protein sequence ID" value="AHM03778.1"/>
    <property type="molecule type" value="Genomic_DNA"/>
</dbReference>
<dbReference type="HOGENOM" id="CLU_087829_4_0_5"/>
<dbReference type="NCBIfam" id="TIGR00150">
    <property type="entry name" value="T6A_YjeE"/>
    <property type="match status" value="1"/>
</dbReference>
<keyword evidence="6" id="KW-0479">Metal-binding</keyword>
<name>W8RRQ1_9RHOB</name>
<evidence type="ECO:0000256" key="9">
    <source>
        <dbReference type="ARBA" id="ARBA00022842"/>
    </source>
</evidence>
<keyword evidence="9" id="KW-0460">Magnesium</keyword>
<dbReference type="GO" id="GO:0002949">
    <property type="term" value="P:tRNA threonylcarbamoyladenosine modification"/>
    <property type="evidence" value="ECO:0007669"/>
    <property type="project" value="InterPro"/>
</dbReference>